<feature type="region of interest" description="Disordered" evidence="1">
    <location>
        <begin position="1"/>
        <end position="26"/>
    </location>
</feature>
<reference evidence="2 3" key="1">
    <citation type="submission" date="2019-12" db="EMBL/GenBank/DDBJ databases">
        <title>Genome sequence of Streptomyces bambusae.</title>
        <authorList>
            <person name="Bansal K."/>
            <person name="Choksket S."/>
            <person name="Korpole S."/>
            <person name="Patil P.B."/>
        </authorList>
    </citation>
    <scope>NUCLEOTIDE SEQUENCE [LARGE SCALE GENOMIC DNA]</scope>
    <source>
        <strain evidence="2 3">SK60</strain>
    </source>
</reference>
<evidence type="ECO:0000313" key="3">
    <source>
        <dbReference type="Proteomes" id="UP000812013"/>
    </source>
</evidence>
<name>A0ABS6Z412_9ACTN</name>
<dbReference type="EMBL" id="WTFF01000023">
    <property type="protein sequence ID" value="MBW5481460.1"/>
    <property type="molecule type" value="Genomic_DNA"/>
</dbReference>
<dbReference type="RefSeq" id="WP_219665360.1">
    <property type="nucleotide sequence ID" value="NZ_WTFF01000023.1"/>
</dbReference>
<organism evidence="2 3">
    <name type="scientific">Streptomyces bambusae</name>
    <dbReference type="NCBI Taxonomy" id="1550616"/>
    <lineage>
        <taxon>Bacteria</taxon>
        <taxon>Bacillati</taxon>
        <taxon>Actinomycetota</taxon>
        <taxon>Actinomycetes</taxon>
        <taxon>Kitasatosporales</taxon>
        <taxon>Streptomycetaceae</taxon>
        <taxon>Streptomyces</taxon>
    </lineage>
</organism>
<evidence type="ECO:0000313" key="2">
    <source>
        <dbReference type="EMBL" id="MBW5481460.1"/>
    </source>
</evidence>
<feature type="region of interest" description="Disordered" evidence="1">
    <location>
        <begin position="60"/>
        <end position="131"/>
    </location>
</feature>
<evidence type="ECO:0000256" key="1">
    <source>
        <dbReference type="SAM" id="MobiDB-lite"/>
    </source>
</evidence>
<dbReference type="Pfam" id="PF03659">
    <property type="entry name" value="Glyco_hydro_71"/>
    <property type="match status" value="1"/>
</dbReference>
<gene>
    <name evidence="2" type="ORF">GPJ59_06065</name>
</gene>
<keyword evidence="3" id="KW-1185">Reference proteome</keyword>
<comment type="caution">
    <text evidence="2">The sequence shown here is derived from an EMBL/GenBank/DDBJ whole genome shotgun (WGS) entry which is preliminary data.</text>
</comment>
<dbReference type="InterPro" id="IPR005197">
    <property type="entry name" value="Glyco_hydro_71"/>
</dbReference>
<protein>
    <recommendedName>
        <fullName evidence="4">Glycosyl hydrolase family 71</fullName>
    </recommendedName>
</protein>
<feature type="compositionally biased region" description="Low complexity" evidence="1">
    <location>
        <begin position="60"/>
        <end position="83"/>
    </location>
</feature>
<proteinExistence type="predicted"/>
<feature type="compositionally biased region" description="Gly residues" evidence="1">
    <location>
        <begin position="84"/>
        <end position="117"/>
    </location>
</feature>
<dbReference type="Proteomes" id="UP000812013">
    <property type="component" value="Unassembled WGS sequence"/>
</dbReference>
<sequence>MSEQRRRRPGSHRRRTGLRGRGRGRGRRSLLALALSAFLLVGVCAATGIAWDPFAAGDRPGTAAAPAVGGPWPTGLASPTGSATPGGSGQDPGIGHGASPGPDGAGDGGTGSGGGAGAEQHRAGALPFDLPDPATLRSSGRKLVFAHYFTPYPLSLDNAAAADDYYARNYLEPNGENGKHKAYGGLLRDRPLPVAPKGGDWELANLRQEVATARAAGLDGFTLDLLSLSGKNWERSNQLMEAARSVDPQFKVMLMPDMTSLDTDDPGVLADALAALGKQPAAHRLADGRLVVSPFKAEQKNAAWWAKVLDTLRTRHGIGTAFVPLFLDFGAHNGEFAPISYGFSEWGSRSYVGQEGSARDVQRAHAMGKIWMQPVSVQDARPNQGVYDEAGNTATLRATWHRAIEDGADWVQLTTWNDYSEGSQFAPSLHNGHAYLDLSSYYLTRFKTGDWPRIVRDTLYVTSRTQFAATAPSGDQHLLMSLRKGSAAARDTVEVLSFLASPAAVRTTVGSATSSYEAPAGVHARLLPLRTGTSSATVVRDGRSGASAELPYRVQQRAQVQDLQYYAVTSGR</sequence>
<dbReference type="Gene3D" id="3.20.20.80">
    <property type="entry name" value="Glycosidases"/>
    <property type="match status" value="1"/>
</dbReference>
<dbReference type="CDD" id="cd11577">
    <property type="entry name" value="GH71"/>
    <property type="match status" value="1"/>
</dbReference>
<evidence type="ECO:0008006" key="4">
    <source>
        <dbReference type="Google" id="ProtNLM"/>
    </source>
</evidence>
<accession>A0ABS6Z412</accession>